<dbReference type="GO" id="GO:0032259">
    <property type="term" value="P:methylation"/>
    <property type="evidence" value="ECO:0007669"/>
    <property type="project" value="UniProtKB-KW"/>
</dbReference>
<dbReference type="InterPro" id="IPR030445">
    <property type="entry name" value="H3-K79_meTrfase"/>
</dbReference>
<keyword evidence="7 11" id="KW-0156">Chromatin regulator</keyword>
<comment type="subcellular location">
    <subcellularLocation>
        <location evidence="1 11">Nucleus</location>
    </subcellularLocation>
</comment>
<evidence type="ECO:0000259" key="13">
    <source>
        <dbReference type="PROSITE" id="PS51569"/>
    </source>
</evidence>
<dbReference type="FunFam" id="3.40.50.150:FF:000033">
    <property type="entry name" value="Histone-lysine N-methyltransferase, H3 lysine-79 specific"/>
    <property type="match status" value="1"/>
</dbReference>
<dbReference type="GO" id="GO:0000077">
    <property type="term" value="P:DNA damage checkpoint signaling"/>
    <property type="evidence" value="ECO:0007669"/>
    <property type="project" value="TreeGrafter"/>
</dbReference>
<reference evidence="14 15" key="1">
    <citation type="submission" date="2015-04" db="EMBL/GenBank/DDBJ databases">
        <title>Complete genome sequence of Schizopora paradoxa KUC8140, a cosmopolitan wood degrader in East Asia.</title>
        <authorList>
            <consortium name="DOE Joint Genome Institute"/>
            <person name="Min B."/>
            <person name="Park H."/>
            <person name="Jang Y."/>
            <person name="Kim J.-J."/>
            <person name="Kim K.H."/>
            <person name="Pangilinan J."/>
            <person name="Lipzen A."/>
            <person name="Riley R."/>
            <person name="Grigoriev I.V."/>
            <person name="Spatafora J.W."/>
            <person name="Choi I.-G."/>
        </authorList>
    </citation>
    <scope>NUCLEOTIDE SEQUENCE [LARGE SCALE GENOMIC DNA]</scope>
    <source>
        <strain evidence="14 15">KUC8140</strain>
    </source>
</reference>
<dbReference type="Gene3D" id="3.40.50.150">
    <property type="entry name" value="Vaccinia Virus protein VP39"/>
    <property type="match status" value="1"/>
</dbReference>
<accession>A0A0H2STB9</accession>
<dbReference type="GO" id="GO:0005634">
    <property type="term" value="C:nucleus"/>
    <property type="evidence" value="ECO:0007669"/>
    <property type="project" value="UniProtKB-SubCell"/>
</dbReference>
<keyword evidence="15" id="KW-1185">Reference proteome</keyword>
<feature type="region of interest" description="Disordered" evidence="12">
    <location>
        <begin position="283"/>
        <end position="335"/>
    </location>
</feature>
<dbReference type="PANTHER" id="PTHR21451:SF0">
    <property type="entry name" value="HISTONE-LYSINE N-METHYLTRANSFERASE, H3 LYSINE-79 SPECIFIC"/>
    <property type="match status" value="1"/>
</dbReference>
<dbReference type="Proteomes" id="UP000053477">
    <property type="component" value="Unassembled WGS sequence"/>
</dbReference>
<dbReference type="Pfam" id="PF08123">
    <property type="entry name" value="DOT1"/>
    <property type="match status" value="1"/>
</dbReference>
<dbReference type="STRING" id="27342.A0A0H2STB9"/>
<feature type="compositionally biased region" description="Low complexity" evidence="12">
    <location>
        <begin position="54"/>
        <end position="81"/>
    </location>
</feature>
<evidence type="ECO:0000256" key="2">
    <source>
        <dbReference type="ARBA" id="ARBA00012190"/>
    </source>
</evidence>
<keyword evidence="8 11" id="KW-0539">Nucleus</keyword>
<feature type="region of interest" description="Disordered" evidence="12">
    <location>
        <begin position="158"/>
        <end position="177"/>
    </location>
</feature>
<dbReference type="PROSITE" id="PS51569">
    <property type="entry name" value="DOT1"/>
    <property type="match status" value="1"/>
</dbReference>
<evidence type="ECO:0000256" key="5">
    <source>
        <dbReference type="ARBA" id="ARBA00022679"/>
    </source>
</evidence>
<dbReference type="GO" id="GO:0006281">
    <property type="term" value="P:DNA repair"/>
    <property type="evidence" value="ECO:0007669"/>
    <property type="project" value="TreeGrafter"/>
</dbReference>
<keyword evidence="4 11" id="KW-0489">Methyltransferase</keyword>
<dbReference type="AlphaFoldDB" id="A0A0H2STB9"/>
<organism evidence="14 15">
    <name type="scientific">Schizopora paradoxa</name>
    <dbReference type="NCBI Taxonomy" id="27342"/>
    <lineage>
        <taxon>Eukaryota</taxon>
        <taxon>Fungi</taxon>
        <taxon>Dikarya</taxon>
        <taxon>Basidiomycota</taxon>
        <taxon>Agaricomycotina</taxon>
        <taxon>Agaricomycetes</taxon>
        <taxon>Hymenochaetales</taxon>
        <taxon>Schizoporaceae</taxon>
        <taxon>Schizopora</taxon>
    </lineage>
</organism>
<evidence type="ECO:0000313" key="15">
    <source>
        <dbReference type="Proteomes" id="UP000053477"/>
    </source>
</evidence>
<evidence type="ECO:0000256" key="4">
    <source>
        <dbReference type="ARBA" id="ARBA00022603"/>
    </source>
</evidence>
<dbReference type="SUPFAM" id="SSF53335">
    <property type="entry name" value="S-adenosyl-L-methionine-dependent methyltransferases"/>
    <property type="match status" value="1"/>
</dbReference>
<dbReference type="PANTHER" id="PTHR21451">
    <property type="entry name" value="HISTONE H3 METHYLTRANSFERASE"/>
    <property type="match status" value="1"/>
</dbReference>
<sequence length="642" mass="70932">MLSAPSRRVITSTSILEPGQSWFSKTTKPPSPPVVTVVTRVVRKPAPPKPPVSSSPASKPSAPASVASSSSLSSLSPESSPDASQKKRKQANASLKDSVASSAAKKRRVDDKPSITLTKAPTKKPKKKTPNDDDDYGRVRSKPSVHIPEQVFRYSRSRSTTAFDQNDAPRERKTWSDEDGAVGDGLITSESVIKGLMGSYKAYFRNPRDLSDKSFEPHPTDYPFVDLEYPNDNASERFMLLEPKDKDHYNPIMCLEQSLHTIVQHYLTPEQKLLFGTLPEESLLSPGRSTSSQSFSSPPCSQSSTSTSATDSSSSLTSLSTESSPSRGSPSPSANLLRTLNRAIHLRDGPLFVSTMKRINELMQSLKHPESTTNPLRAVPRSWSKTGIPQKVMLRIIEETYQRCIGPHVAELRRYSAFSSEVYGELTPYLVSEILRETGITDNPSKCGEGKLFLDLGSGVGNVVLQAALQSGCRAFGVEIMEHPARLAGVQLEQMKMRCRMWGVDMGEVELVRGDMTACPRLDELISQADVLLVNNFVFKEELNNALRSKFLDLKEGAMVVSLKPFAPPSNNQRLTERNIDDIAVAIFDVASRPYHSGTVSWSSGSGNYYLHRVDREGYRESRMQFERAQSAGRRRTATRKL</sequence>
<comment type="miscellaneous">
    <text evidence="11">In contrast to other lysine histone methyltransferases, it does not contain a SET domain, suggesting the existence of another mechanism for methylation of lysine residues of histones.</text>
</comment>
<keyword evidence="6 11" id="KW-0949">S-adenosyl-L-methionine</keyword>
<evidence type="ECO:0000256" key="3">
    <source>
        <dbReference type="ARBA" id="ARBA00020987"/>
    </source>
</evidence>
<evidence type="ECO:0000256" key="8">
    <source>
        <dbReference type="ARBA" id="ARBA00023242"/>
    </source>
</evidence>
<evidence type="ECO:0000256" key="12">
    <source>
        <dbReference type="SAM" id="MobiDB-lite"/>
    </source>
</evidence>
<feature type="compositionally biased region" description="Low complexity" evidence="12">
    <location>
        <begin position="24"/>
        <end position="40"/>
    </location>
</feature>
<comment type="similarity">
    <text evidence="11">Belongs to the class I-like SAM-binding methyltransferase superfamily. DOT1 family.</text>
</comment>
<proteinExistence type="inferred from homology"/>
<feature type="compositionally biased region" description="Low complexity" evidence="12">
    <location>
        <begin position="285"/>
        <end position="333"/>
    </location>
</feature>
<comment type="catalytic activity">
    <reaction evidence="10 11">
        <text>L-lysyl(79)-[histone H3] + 3 S-adenosyl-L-methionine = N(6),N(6),N(6)-trimethyl-L-lysyl(79)-[histone H3] + 3 S-adenosyl-L-homocysteine + 3 H(+)</text>
        <dbReference type="Rhea" id="RHEA:60328"/>
        <dbReference type="Rhea" id="RHEA-COMP:15549"/>
        <dbReference type="Rhea" id="RHEA-COMP:15552"/>
        <dbReference type="ChEBI" id="CHEBI:15378"/>
        <dbReference type="ChEBI" id="CHEBI:29969"/>
        <dbReference type="ChEBI" id="CHEBI:57856"/>
        <dbReference type="ChEBI" id="CHEBI:59789"/>
        <dbReference type="ChEBI" id="CHEBI:61961"/>
        <dbReference type="EC" id="2.1.1.360"/>
    </reaction>
</comment>
<dbReference type="InterPro" id="IPR029063">
    <property type="entry name" value="SAM-dependent_MTases_sf"/>
</dbReference>
<comment type="function">
    <text evidence="11">Histone methyltransferase that specifically trimethylates histone H3 to form H3K79me3. This methylation is required for telomere silencing and for the pachytene checkpoint during the meiotic cell cycle by allowing the recruitment of RAD9 to double strand breaks. Nucleosomes are preferred as substrate compared to free histone.</text>
</comment>
<dbReference type="EC" id="2.1.1.360" evidence="2 11"/>
<evidence type="ECO:0000256" key="11">
    <source>
        <dbReference type="RuleBase" id="RU271113"/>
    </source>
</evidence>
<protein>
    <recommendedName>
        <fullName evidence="3 11">Histone-lysine N-methyltransferase, H3 lysine-79 specific</fullName>
        <ecNumber evidence="2 11">2.1.1.360</ecNumber>
    </recommendedName>
    <alternativeName>
        <fullName evidence="9 11">Histone H3-K79 methyltransferase</fullName>
    </alternativeName>
</protein>
<dbReference type="CDD" id="cd02440">
    <property type="entry name" value="AdoMet_MTases"/>
    <property type="match status" value="1"/>
</dbReference>
<feature type="region of interest" description="Disordered" evidence="12">
    <location>
        <begin position="19"/>
        <end position="144"/>
    </location>
</feature>
<dbReference type="InterPro" id="IPR025789">
    <property type="entry name" value="DOT1_dom"/>
</dbReference>
<keyword evidence="5 11" id="KW-0808">Transferase</keyword>
<dbReference type="EMBL" id="KQ085882">
    <property type="protein sequence ID" value="KLO20391.1"/>
    <property type="molecule type" value="Genomic_DNA"/>
</dbReference>
<evidence type="ECO:0000256" key="1">
    <source>
        <dbReference type="ARBA" id="ARBA00004123"/>
    </source>
</evidence>
<feature type="compositionally biased region" description="Polar residues" evidence="12">
    <location>
        <begin position="91"/>
        <end position="101"/>
    </location>
</feature>
<gene>
    <name evidence="14" type="ORF">SCHPADRAFT_897686</name>
</gene>
<evidence type="ECO:0000256" key="9">
    <source>
        <dbReference type="ARBA" id="ARBA00029821"/>
    </source>
</evidence>
<comment type="activity regulation">
    <text evidence="11">Ubiquitination of histone H2B to form H2BK123ub1 is required for efficient DOT1 methyltransferase activity on histone H3.</text>
</comment>
<evidence type="ECO:0000256" key="6">
    <source>
        <dbReference type="ARBA" id="ARBA00022691"/>
    </source>
</evidence>
<dbReference type="GO" id="GO:0140956">
    <property type="term" value="F:histone H3K79 trimethyltransferase activity"/>
    <property type="evidence" value="ECO:0007669"/>
    <property type="project" value="UniProtKB-EC"/>
</dbReference>
<evidence type="ECO:0000256" key="7">
    <source>
        <dbReference type="ARBA" id="ARBA00022853"/>
    </source>
</evidence>
<dbReference type="InParanoid" id="A0A0H2STB9"/>
<name>A0A0H2STB9_9AGAM</name>
<feature type="compositionally biased region" description="Basic and acidic residues" evidence="12">
    <location>
        <begin position="167"/>
        <end position="176"/>
    </location>
</feature>
<evidence type="ECO:0000256" key="10">
    <source>
        <dbReference type="ARBA" id="ARBA00047770"/>
    </source>
</evidence>
<evidence type="ECO:0000313" key="14">
    <source>
        <dbReference type="EMBL" id="KLO20391.1"/>
    </source>
</evidence>
<feature type="domain" description="DOT1" evidence="13">
    <location>
        <begin position="279"/>
        <end position="627"/>
    </location>
</feature>
<dbReference type="OrthoDB" id="443402at2759"/>